<accession>A0A0F9WCK8</accession>
<comment type="caution">
    <text evidence="2">The sequence shown here is derived from an EMBL/GenBank/DDBJ whole genome shotgun (WGS) entry which is preliminary data.</text>
</comment>
<dbReference type="EMBL" id="LAZR01000183">
    <property type="protein sequence ID" value="KKN83566.1"/>
    <property type="molecule type" value="Genomic_DNA"/>
</dbReference>
<evidence type="ECO:0000256" key="1">
    <source>
        <dbReference type="SAM" id="MobiDB-lite"/>
    </source>
</evidence>
<proteinExistence type="predicted"/>
<evidence type="ECO:0000313" key="2">
    <source>
        <dbReference type="EMBL" id="KKN83566.1"/>
    </source>
</evidence>
<dbReference type="AlphaFoldDB" id="A0A0F9WCK8"/>
<feature type="compositionally biased region" description="Low complexity" evidence="1">
    <location>
        <begin position="132"/>
        <end position="144"/>
    </location>
</feature>
<name>A0A0F9WCK8_9ZZZZ</name>
<sequence>MAKSPAFQMYPKDWLSDHRVKRLSWAAKGYYAELLMLMWAEGTDSLPDDDAQIAKILGVRLSQWGAIKSQIMYPTDPMFLAENGRLVSERLRAERLKQQESRTKRQNAAAKRWGKQSICNADAKQCTASSTASATALTPSISPSLNEASDPDDARYGGPVLPQFNDGRDLTPQGRRAWELLEPLREKAEAFPPPGDKHLNRLGAETEPAALEKMTVGDLNEAARDYQKRYGKDTTAKWGIGYLISILNRNWTISREQDKKQEARDAAKNKLAVDLASKQKSEDEYKRMKREWKKLSVSEQLGVMENYKREYNFKTAPESVVIQWWWNKQQGE</sequence>
<gene>
    <name evidence="2" type="ORF">LCGC14_0298050</name>
</gene>
<protein>
    <recommendedName>
        <fullName evidence="3">DUF1376 domain-containing protein</fullName>
    </recommendedName>
</protein>
<reference evidence="2" key="1">
    <citation type="journal article" date="2015" name="Nature">
        <title>Complex archaea that bridge the gap between prokaryotes and eukaryotes.</title>
        <authorList>
            <person name="Spang A."/>
            <person name="Saw J.H."/>
            <person name="Jorgensen S.L."/>
            <person name="Zaremba-Niedzwiedzka K."/>
            <person name="Martijn J."/>
            <person name="Lind A.E."/>
            <person name="van Eijk R."/>
            <person name="Schleper C."/>
            <person name="Guy L."/>
            <person name="Ettema T.J."/>
        </authorList>
    </citation>
    <scope>NUCLEOTIDE SEQUENCE</scope>
</reference>
<organism evidence="2">
    <name type="scientific">marine sediment metagenome</name>
    <dbReference type="NCBI Taxonomy" id="412755"/>
    <lineage>
        <taxon>unclassified sequences</taxon>
        <taxon>metagenomes</taxon>
        <taxon>ecological metagenomes</taxon>
    </lineage>
</organism>
<evidence type="ECO:0008006" key="3">
    <source>
        <dbReference type="Google" id="ProtNLM"/>
    </source>
</evidence>
<feature type="region of interest" description="Disordered" evidence="1">
    <location>
        <begin position="132"/>
        <end position="171"/>
    </location>
</feature>